<keyword evidence="1" id="KW-0732">Signal</keyword>
<dbReference type="AlphaFoldDB" id="A0A2P9ATJ1"/>
<dbReference type="RefSeq" id="WP_123150945.1">
    <property type="nucleotide sequence ID" value="NZ_FUIG01000052.1"/>
</dbReference>
<dbReference type="Proteomes" id="UP000245698">
    <property type="component" value="Unassembled WGS sequence"/>
</dbReference>
<dbReference type="EMBL" id="FUIG01000052">
    <property type="protein sequence ID" value="SJM34430.1"/>
    <property type="molecule type" value="Genomic_DNA"/>
</dbReference>
<evidence type="ECO:0000313" key="3">
    <source>
        <dbReference type="Proteomes" id="UP000245698"/>
    </source>
</evidence>
<evidence type="ECO:0000313" key="2">
    <source>
        <dbReference type="EMBL" id="SJM34430.1"/>
    </source>
</evidence>
<sequence>MRPISLLPLLASLASSTGFAEEVYHNVASRDSLVRADILGRMMNALTLHKEFDDKCDLVPLIDIKAFENYYKKLTWSLSPSDLALVQKHYSNAQTTWSAKGGGVPGTECDDLAYQILDFDIGTPNPRDEMLSLLNAAPRGSSQYKIYAAAAAWGGYLQAFITCSDYYVSSNAVDKIQKRNRDEFRVPYLLARMAAVKVPPDCRDVELFARDGDVYRAKSK</sequence>
<accession>A0A2P9ATJ1</accession>
<reference evidence="3" key="1">
    <citation type="submission" date="2016-12" db="EMBL/GenBank/DDBJ databases">
        <authorList>
            <person name="Brunel B."/>
        </authorList>
    </citation>
    <scope>NUCLEOTIDE SEQUENCE [LARGE SCALE GENOMIC DNA]</scope>
</reference>
<feature type="signal peptide" evidence="1">
    <location>
        <begin position="1"/>
        <end position="20"/>
    </location>
</feature>
<proteinExistence type="predicted"/>
<feature type="chain" id="PRO_5015124946" evidence="1">
    <location>
        <begin position="21"/>
        <end position="220"/>
    </location>
</feature>
<gene>
    <name evidence="2" type="ORF">BQ8482_430021</name>
</gene>
<name>A0A2P9ATJ1_9HYPH</name>
<keyword evidence="3" id="KW-1185">Reference proteome</keyword>
<organism evidence="2 3">
    <name type="scientific">Mesorhizobium delmotii</name>
    <dbReference type="NCBI Taxonomy" id="1631247"/>
    <lineage>
        <taxon>Bacteria</taxon>
        <taxon>Pseudomonadati</taxon>
        <taxon>Pseudomonadota</taxon>
        <taxon>Alphaproteobacteria</taxon>
        <taxon>Hyphomicrobiales</taxon>
        <taxon>Phyllobacteriaceae</taxon>
        <taxon>Mesorhizobium</taxon>
    </lineage>
</organism>
<protein>
    <submittedName>
        <fullName evidence="2">Uncharacterized protein</fullName>
    </submittedName>
</protein>
<evidence type="ECO:0000256" key="1">
    <source>
        <dbReference type="SAM" id="SignalP"/>
    </source>
</evidence>